<dbReference type="EMBL" id="FUYB01000009">
    <property type="protein sequence ID" value="SKA81211.1"/>
    <property type="molecule type" value="Genomic_DNA"/>
</dbReference>
<sequence>MTAIIFLLCFVLMLLSLWLFASGTDYHRWFYLGHGFVLAVIGIGSILGMMQMQVLGGLGMAVMVACQIVARFCIEYFEQRVLTQIDVY</sequence>
<evidence type="ECO:0000256" key="1">
    <source>
        <dbReference type="SAM" id="Phobius"/>
    </source>
</evidence>
<evidence type="ECO:0000313" key="3">
    <source>
        <dbReference type="Proteomes" id="UP000190460"/>
    </source>
</evidence>
<keyword evidence="1" id="KW-0472">Membrane</keyword>
<dbReference type="STRING" id="92487.SAMN02745130_02178"/>
<keyword evidence="1" id="KW-1133">Transmembrane helix</keyword>
<evidence type="ECO:0000313" key="2">
    <source>
        <dbReference type="EMBL" id="SKA81211.1"/>
    </source>
</evidence>
<dbReference type="AlphaFoldDB" id="A0A1T4WX44"/>
<gene>
    <name evidence="2" type="ORF">SAMN02745130_02178</name>
</gene>
<organism evidence="2 3">
    <name type="scientific">Thiothrix eikelboomii</name>
    <dbReference type="NCBI Taxonomy" id="92487"/>
    <lineage>
        <taxon>Bacteria</taxon>
        <taxon>Pseudomonadati</taxon>
        <taxon>Pseudomonadota</taxon>
        <taxon>Gammaproteobacteria</taxon>
        <taxon>Thiotrichales</taxon>
        <taxon>Thiotrichaceae</taxon>
        <taxon>Thiothrix</taxon>
    </lineage>
</organism>
<dbReference type="RefSeq" id="WP_078922658.1">
    <property type="nucleotide sequence ID" value="NZ_FUYB01000009.1"/>
</dbReference>
<protein>
    <submittedName>
        <fullName evidence="2">Uncharacterized protein</fullName>
    </submittedName>
</protein>
<accession>A0A1T4WX44</accession>
<dbReference type="Proteomes" id="UP000190460">
    <property type="component" value="Unassembled WGS sequence"/>
</dbReference>
<reference evidence="2 3" key="1">
    <citation type="submission" date="2017-02" db="EMBL/GenBank/DDBJ databases">
        <authorList>
            <person name="Peterson S.W."/>
        </authorList>
    </citation>
    <scope>NUCLEOTIDE SEQUENCE [LARGE SCALE GENOMIC DNA]</scope>
    <source>
        <strain evidence="2 3">ATCC 49788</strain>
    </source>
</reference>
<keyword evidence="1" id="KW-0812">Transmembrane</keyword>
<proteinExistence type="predicted"/>
<feature type="transmembrane region" description="Helical" evidence="1">
    <location>
        <begin position="31"/>
        <end position="50"/>
    </location>
</feature>
<name>A0A1T4WX44_9GAMM</name>
<keyword evidence="3" id="KW-1185">Reference proteome</keyword>